<accession>A0A2P4R789</accession>
<evidence type="ECO:0000259" key="1">
    <source>
        <dbReference type="PROSITE" id="PS51733"/>
    </source>
</evidence>
<dbReference type="GO" id="GO:0016874">
    <property type="term" value="F:ligase activity"/>
    <property type="evidence" value="ECO:0007669"/>
    <property type="project" value="UniProtKB-KW"/>
</dbReference>
<name>A0A2P4R789_9LACO</name>
<dbReference type="InterPro" id="IPR050664">
    <property type="entry name" value="Octanoyltrans_LipM/LipL"/>
</dbReference>
<dbReference type="EMBL" id="PPWZ01000032">
    <property type="protein sequence ID" value="POH37046.1"/>
    <property type="molecule type" value="Genomic_DNA"/>
</dbReference>
<dbReference type="GO" id="GO:0140096">
    <property type="term" value="F:catalytic activity, acting on a protein"/>
    <property type="evidence" value="ECO:0007669"/>
    <property type="project" value="UniProtKB-ARBA"/>
</dbReference>
<evidence type="ECO:0000313" key="2">
    <source>
        <dbReference type="EMBL" id="POH37046.1"/>
    </source>
</evidence>
<dbReference type="GO" id="GO:0009249">
    <property type="term" value="P:protein lipoylation"/>
    <property type="evidence" value="ECO:0007669"/>
    <property type="project" value="UniProtKB-ARBA"/>
</dbReference>
<reference evidence="2" key="1">
    <citation type="submission" date="2018-01" db="EMBL/GenBank/DDBJ databases">
        <title>Genome sequnecing of Lactobacillus formosensis KACC 18721.</title>
        <authorList>
            <person name="Kim S.-J."/>
            <person name="Heo J."/>
        </authorList>
    </citation>
    <scope>NUCLEOTIDE SEQUENCE</scope>
    <source>
        <strain evidence="2">KACC 18721</strain>
    </source>
</reference>
<protein>
    <submittedName>
        <fullName evidence="2">Lipoate--protein ligase</fullName>
    </submittedName>
</protein>
<feature type="domain" description="BPL/LPL catalytic" evidence="1">
    <location>
        <begin position="66"/>
        <end position="247"/>
    </location>
</feature>
<dbReference type="InterPro" id="IPR004143">
    <property type="entry name" value="BPL_LPL_catalytic"/>
</dbReference>
<dbReference type="Pfam" id="PF21948">
    <property type="entry name" value="LplA-B_cat"/>
    <property type="match status" value="1"/>
</dbReference>
<gene>
    <name evidence="2" type="ORF">C2R26_05250</name>
</gene>
<dbReference type="PANTHER" id="PTHR43679:SF2">
    <property type="entry name" value="OCTANOYL-[GCVH]:PROTEIN N-OCTANOYLTRANSFERASE"/>
    <property type="match status" value="1"/>
</dbReference>
<dbReference type="InterPro" id="IPR045864">
    <property type="entry name" value="aa-tRNA-synth_II/BPL/LPL"/>
</dbReference>
<proteinExistence type="predicted"/>
<dbReference type="GO" id="GO:0016740">
    <property type="term" value="F:transferase activity"/>
    <property type="evidence" value="ECO:0007669"/>
    <property type="project" value="UniProtKB-ARBA"/>
</dbReference>
<dbReference type="PANTHER" id="PTHR43679">
    <property type="entry name" value="OCTANOYLTRANSFERASE LIPM-RELATED"/>
    <property type="match status" value="1"/>
</dbReference>
<keyword evidence="2" id="KW-0436">Ligase</keyword>
<dbReference type="PROSITE" id="PS51733">
    <property type="entry name" value="BPL_LPL_CATALYTIC"/>
    <property type="match status" value="1"/>
</dbReference>
<sequence length="302" mass="34676">MFNSTFTSNLLFSNTLLPLHDKIILLIKRSDYVNNTIILYDQKISSNKDMLVPFSDTGAILKFVSENRQPVIHFWVTPPTVILGMQDKRLNNFKAGLQMLSDKNYLFYLRNSGGLGVVTDQGILNFTIFLPDKDNLLIDDAYEKMAALLRATFSEQIKAGEIVHSYCPGTYDLSIDGKKFAGISQRRSGNAVAIMAYISINGNQKKRSQLMKSFYEIGNYPQNQQIDYPDIDLQAMENLDTLLKNDLTLDLAKEKILNVLKQDYQISRKEFFIIQNSQPYREAYDKTLKDLIKRNKVLLEER</sequence>
<dbReference type="Gene3D" id="3.30.930.10">
    <property type="entry name" value="Bira Bifunctional Protein, Domain 2"/>
    <property type="match status" value="1"/>
</dbReference>
<dbReference type="SUPFAM" id="SSF55681">
    <property type="entry name" value="Class II aaRS and biotin synthetases"/>
    <property type="match status" value="1"/>
</dbReference>
<comment type="caution">
    <text evidence="2">The sequence shown here is derived from an EMBL/GenBank/DDBJ whole genome shotgun (WGS) entry which is preliminary data.</text>
</comment>
<dbReference type="AlphaFoldDB" id="A0A2P4R789"/>
<organism evidence="2">
    <name type="scientific">Companilactobacillus formosensis</name>
    <dbReference type="NCBI Taxonomy" id="1617889"/>
    <lineage>
        <taxon>Bacteria</taxon>
        <taxon>Bacillati</taxon>
        <taxon>Bacillota</taxon>
        <taxon>Bacilli</taxon>
        <taxon>Lactobacillales</taxon>
        <taxon>Lactobacillaceae</taxon>
        <taxon>Companilactobacillus</taxon>
    </lineage>
</organism>